<comment type="caution">
    <text evidence="1">The sequence shown here is derived from an EMBL/GenBank/DDBJ whole genome shotgun (WGS) entry which is preliminary data.</text>
</comment>
<dbReference type="Gene3D" id="3.60.40.10">
    <property type="entry name" value="PPM-type phosphatase domain"/>
    <property type="match status" value="1"/>
</dbReference>
<dbReference type="SUPFAM" id="SSF81606">
    <property type="entry name" value="PP2C-like"/>
    <property type="match status" value="1"/>
</dbReference>
<feature type="non-terminal residue" evidence="1">
    <location>
        <position position="1"/>
    </location>
</feature>
<dbReference type="AlphaFoldDB" id="W2D1U4"/>
<dbReference type="EMBL" id="AYYF01000331">
    <property type="protein sequence ID" value="ETK13414.1"/>
    <property type="molecule type" value="Genomic_DNA"/>
</dbReference>
<accession>W2D1U4</accession>
<proteinExistence type="predicted"/>
<feature type="non-terminal residue" evidence="1">
    <location>
        <position position="93"/>
    </location>
</feature>
<reference evidence="1 2" key="1">
    <citation type="submission" date="2013-11" db="EMBL/GenBank/DDBJ databases">
        <title>Single cell genomics of uncultured Tannerella BU063 (oral taxon 286).</title>
        <authorList>
            <person name="Beall C.J."/>
            <person name="Campbell A.G."/>
            <person name="Griffen A.L."/>
            <person name="Podar M."/>
            <person name="Leys E.J."/>
        </authorList>
    </citation>
    <scope>NUCLEOTIDE SEQUENCE [LARGE SCALE GENOMIC DNA]</scope>
    <source>
        <strain evidence="1">Cell 8/11</strain>
    </source>
</reference>
<name>W2D1U4_9BACT</name>
<organism evidence="1 2">
    <name type="scientific">Tannerella sp. oral taxon BU063 isolate Cell 8/11</name>
    <dbReference type="NCBI Taxonomy" id="1411915"/>
    <lineage>
        <taxon>Bacteria</taxon>
        <taxon>Pseudomonadati</taxon>
        <taxon>Bacteroidota</taxon>
        <taxon>Bacteroidia</taxon>
        <taxon>Bacteroidales</taxon>
        <taxon>Tannerellaceae</taxon>
        <taxon>Tannerella</taxon>
    </lineage>
</organism>
<evidence type="ECO:0000313" key="1">
    <source>
        <dbReference type="EMBL" id="ETK13414.1"/>
    </source>
</evidence>
<dbReference type="InterPro" id="IPR036457">
    <property type="entry name" value="PPM-type-like_dom_sf"/>
</dbReference>
<dbReference type="Proteomes" id="UP000034980">
    <property type="component" value="Unassembled WGS sequence"/>
</dbReference>
<gene>
    <name evidence="1" type="ORF">T235_01680</name>
</gene>
<evidence type="ECO:0000313" key="2">
    <source>
        <dbReference type="Proteomes" id="UP000034980"/>
    </source>
</evidence>
<sequence>HSLVHVWVKLGRITAEEASRHPQRHVITRAIQGSSAPAEADVVRLTDVRPGDRFLLCTDGVTDVITDDALSSLFATHPTPEAVGRAMARTSSG</sequence>
<protein>
    <recommendedName>
        <fullName evidence="3">PPM-type phosphatase domain-containing protein</fullName>
    </recommendedName>
</protein>
<evidence type="ECO:0008006" key="3">
    <source>
        <dbReference type="Google" id="ProtNLM"/>
    </source>
</evidence>